<reference evidence="2" key="1">
    <citation type="submission" date="2021-04" db="EMBL/GenBank/DDBJ databases">
        <authorList>
            <person name="Rodrigo-Torres L."/>
            <person name="Arahal R. D."/>
            <person name="Lucena T."/>
        </authorList>
    </citation>
    <scope>NUCLEOTIDE SEQUENCE</scope>
    <source>
        <strain evidence="2">AS29M-1</strain>
    </source>
</reference>
<dbReference type="RefSeq" id="WP_258541015.1">
    <property type="nucleotide sequence ID" value="NZ_OU015584.1"/>
</dbReference>
<feature type="chain" id="PRO_5037610745" description="Lipoprotein" evidence="1">
    <location>
        <begin position="23"/>
        <end position="84"/>
    </location>
</feature>
<dbReference type="AlphaFoldDB" id="A0A916JKU3"/>
<dbReference type="EMBL" id="OU015584">
    <property type="protein sequence ID" value="CAG5078867.1"/>
    <property type="molecule type" value="Genomic_DNA"/>
</dbReference>
<name>A0A916JKU3_9FLAO</name>
<organism evidence="2 3">
    <name type="scientific">Parvicella tangerina</name>
    <dbReference type="NCBI Taxonomy" id="2829795"/>
    <lineage>
        <taxon>Bacteria</taxon>
        <taxon>Pseudomonadati</taxon>
        <taxon>Bacteroidota</taxon>
        <taxon>Flavobacteriia</taxon>
        <taxon>Flavobacteriales</taxon>
        <taxon>Parvicellaceae</taxon>
        <taxon>Parvicella</taxon>
    </lineage>
</organism>
<protein>
    <recommendedName>
        <fullName evidence="4">Lipoprotein</fullName>
    </recommendedName>
</protein>
<keyword evidence="1" id="KW-0732">Signal</keyword>
<evidence type="ECO:0000313" key="3">
    <source>
        <dbReference type="Proteomes" id="UP000683507"/>
    </source>
</evidence>
<dbReference type="Proteomes" id="UP000683507">
    <property type="component" value="Chromosome"/>
</dbReference>
<proteinExistence type="predicted"/>
<dbReference type="KEGG" id="ptan:CRYO30217_00791"/>
<gene>
    <name evidence="2" type="ORF">CRYO30217_00791</name>
</gene>
<evidence type="ECO:0000313" key="2">
    <source>
        <dbReference type="EMBL" id="CAG5078867.1"/>
    </source>
</evidence>
<keyword evidence="3" id="KW-1185">Reference proteome</keyword>
<evidence type="ECO:0008006" key="4">
    <source>
        <dbReference type="Google" id="ProtNLM"/>
    </source>
</evidence>
<evidence type="ECO:0000256" key="1">
    <source>
        <dbReference type="SAM" id="SignalP"/>
    </source>
</evidence>
<accession>A0A916JKU3</accession>
<dbReference type="PROSITE" id="PS51257">
    <property type="entry name" value="PROKAR_LIPOPROTEIN"/>
    <property type="match status" value="1"/>
</dbReference>
<sequence length="84" mass="9522">MMNFKQLAIALSLGVLFFTSCGGWTEEDQRNFMDLCEKKSERAYCDCALGKMMEKFDSFEDITEDEGALAEILSSEDCLALEEK</sequence>
<feature type="signal peptide" evidence="1">
    <location>
        <begin position="1"/>
        <end position="22"/>
    </location>
</feature>